<feature type="domain" description="Dipicolinate synthase subunit A N-terminal" evidence="2">
    <location>
        <begin position="7"/>
        <end position="121"/>
    </location>
</feature>
<dbReference type="InterPro" id="IPR036291">
    <property type="entry name" value="NAD(P)-bd_dom_sf"/>
</dbReference>
<comment type="caution">
    <text evidence="3">The sequence shown here is derived from an EMBL/GenBank/DDBJ whole genome shotgun (WGS) entry which is preliminary data.</text>
</comment>
<dbReference type="Proteomes" id="UP000823894">
    <property type="component" value="Unassembled WGS sequence"/>
</dbReference>
<evidence type="ECO:0000259" key="1">
    <source>
        <dbReference type="Pfam" id="PF02826"/>
    </source>
</evidence>
<dbReference type="Gene3D" id="3.40.50.720">
    <property type="entry name" value="NAD(P)-binding Rossmann-like Domain"/>
    <property type="match status" value="1"/>
</dbReference>
<dbReference type="SUPFAM" id="SSF51735">
    <property type="entry name" value="NAD(P)-binding Rossmann-fold domains"/>
    <property type="match status" value="1"/>
</dbReference>
<gene>
    <name evidence="3" type="ORF">H9757_07965</name>
</gene>
<feature type="domain" description="D-isomer specific 2-hydroxyacid dehydrogenase NAD-binding" evidence="1">
    <location>
        <begin position="140"/>
        <end position="225"/>
    </location>
</feature>
<proteinExistence type="predicted"/>
<dbReference type="GO" id="GO:0051287">
    <property type="term" value="F:NAD binding"/>
    <property type="evidence" value="ECO:0007669"/>
    <property type="project" value="InterPro"/>
</dbReference>
<dbReference type="AlphaFoldDB" id="A0A9D2NXS4"/>
<reference evidence="3" key="1">
    <citation type="journal article" date="2021" name="PeerJ">
        <title>Extensive microbial diversity within the chicken gut microbiome revealed by metagenomics and culture.</title>
        <authorList>
            <person name="Gilroy R."/>
            <person name="Ravi A."/>
            <person name="Getino M."/>
            <person name="Pursley I."/>
            <person name="Horton D.L."/>
            <person name="Alikhan N.F."/>
            <person name="Baker D."/>
            <person name="Gharbi K."/>
            <person name="Hall N."/>
            <person name="Watson M."/>
            <person name="Adriaenssens E.M."/>
            <person name="Foster-Nyarko E."/>
            <person name="Jarju S."/>
            <person name="Secka A."/>
            <person name="Antonio M."/>
            <person name="Oren A."/>
            <person name="Chaudhuri R.R."/>
            <person name="La Ragione R."/>
            <person name="Hildebrand F."/>
            <person name="Pallen M.J."/>
        </authorList>
    </citation>
    <scope>NUCLEOTIDE SEQUENCE</scope>
    <source>
        <strain evidence="3">ChiGjej1B1-1692</strain>
    </source>
</reference>
<evidence type="ECO:0000313" key="3">
    <source>
        <dbReference type="EMBL" id="HJC38979.1"/>
    </source>
</evidence>
<reference evidence="3" key="2">
    <citation type="submission" date="2021-04" db="EMBL/GenBank/DDBJ databases">
        <authorList>
            <person name="Gilroy R."/>
        </authorList>
    </citation>
    <scope>NUCLEOTIDE SEQUENCE</scope>
    <source>
        <strain evidence="3">ChiGjej1B1-1692</strain>
    </source>
</reference>
<dbReference type="Pfam" id="PF02826">
    <property type="entry name" value="2-Hacid_dh_C"/>
    <property type="match status" value="1"/>
</dbReference>
<name>A0A9D2NXS4_9FIRM</name>
<evidence type="ECO:0000313" key="4">
    <source>
        <dbReference type="Proteomes" id="UP000823894"/>
    </source>
</evidence>
<dbReference type="EMBL" id="DWWK01000122">
    <property type="protein sequence ID" value="HJC38979.1"/>
    <property type="molecule type" value="Genomic_DNA"/>
</dbReference>
<sequence length="289" mass="30509">MRADSYKIAVIGGDQRQICLAQILASRGCDISVCGLCGSVRKAGVRETAALEEALEGADAVAAPVPFFREGKIAGKYTVPDMNVETLLDRMPATAKLFAGNIPEDIGRRAGEKGIEVYDVMRDEITAMRNTVAAAEGAVAEAITRSTVNLTRSRCLVLGYGRCGSTLVRLLKAFSCTVFVAEKDGSRAAAAAVAADGIVSDAELAAVIEKADFIFNTVPEMVLTKERMSCAGERTWILDLASAPGGVDHRAAEELGVNAVLLPGLPGRYAPYSSAEILADLIESRIGIR</sequence>
<protein>
    <submittedName>
        <fullName evidence="3">Dipicolinate synthase</fullName>
    </submittedName>
</protein>
<dbReference type="Pfam" id="PF16924">
    <property type="entry name" value="DpaA_N"/>
    <property type="match status" value="1"/>
</dbReference>
<organism evidence="3 4">
    <name type="scientific">Candidatus Mediterraneibacter faecigallinarum</name>
    <dbReference type="NCBI Taxonomy" id="2838669"/>
    <lineage>
        <taxon>Bacteria</taxon>
        <taxon>Bacillati</taxon>
        <taxon>Bacillota</taxon>
        <taxon>Clostridia</taxon>
        <taxon>Lachnospirales</taxon>
        <taxon>Lachnospiraceae</taxon>
        <taxon>Mediterraneibacter</taxon>
    </lineage>
</organism>
<dbReference type="InterPro" id="IPR031629">
    <property type="entry name" value="DpaA_N"/>
</dbReference>
<evidence type="ECO:0000259" key="2">
    <source>
        <dbReference type="Pfam" id="PF16924"/>
    </source>
</evidence>
<accession>A0A9D2NXS4</accession>
<dbReference type="InterPro" id="IPR006140">
    <property type="entry name" value="D-isomer_DH_NAD-bd"/>
</dbReference>